<dbReference type="NCBIfam" id="TIGR00003">
    <property type="entry name" value="copper ion binding protein"/>
    <property type="match status" value="2"/>
</dbReference>
<comment type="caution">
    <text evidence="9">The sequence shown here is derived from an EMBL/GenBank/DDBJ whole genome shotgun (WGS) entry which is preliminary data.</text>
</comment>
<keyword evidence="3" id="KW-0813">Transport</keyword>
<dbReference type="AlphaFoldDB" id="A0AA35XG41"/>
<dbReference type="FunFam" id="3.30.70.100:FF:000005">
    <property type="entry name" value="Copper-exporting P-type ATPase A"/>
    <property type="match status" value="1"/>
</dbReference>
<accession>A0AA35XG41</accession>
<keyword evidence="7" id="KW-0812">Transmembrane</keyword>
<feature type="domain" description="HMA" evidence="8">
    <location>
        <begin position="77"/>
        <end position="143"/>
    </location>
</feature>
<keyword evidence="5" id="KW-1278">Translocase</keyword>
<dbReference type="GO" id="GO:0043682">
    <property type="term" value="F:P-type divalent copper transporter activity"/>
    <property type="evidence" value="ECO:0007669"/>
    <property type="project" value="TreeGrafter"/>
</dbReference>
<keyword evidence="2" id="KW-0479">Metal-binding</keyword>
<feature type="transmembrane region" description="Helical" evidence="7">
    <location>
        <begin position="166"/>
        <end position="187"/>
    </location>
</feature>
<dbReference type="SUPFAM" id="SSF55008">
    <property type="entry name" value="HMA, heavy metal-associated domain"/>
    <property type="match status" value="2"/>
</dbReference>
<dbReference type="GO" id="GO:0016020">
    <property type="term" value="C:membrane"/>
    <property type="evidence" value="ECO:0007669"/>
    <property type="project" value="TreeGrafter"/>
</dbReference>
<dbReference type="CDD" id="cd00371">
    <property type="entry name" value="HMA"/>
    <property type="match status" value="2"/>
</dbReference>
<keyword evidence="3" id="KW-0406">Ion transport</keyword>
<evidence type="ECO:0000313" key="10">
    <source>
        <dbReference type="Proteomes" id="UP001174909"/>
    </source>
</evidence>
<evidence type="ECO:0000256" key="6">
    <source>
        <dbReference type="ARBA" id="ARBA00023008"/>
    </source>
</evidence>
<dbReference type="PROSITE" id="PS01047">
    <property type="entry name" value="HMA_1"/>
    <property type="match status" value="2"/>
</dbReference>
<dbReference type="InterPro" id="IPR006122">
    <property type="entry name" value="HMA_Cu_ion-bd"/>
</dbReference>
<gene>
    <name evidence="9" type="ORF">GBAR_LOCUS30609</name>
</gene>
<proteinExistence type="predicted"/>
<evidence type="ECO:0000256" key="5">
    <source>
        <dbReference type="ARBA" id="ARBA00022967"/>
    </source>
</evidence>
<dbReference type="InterPro" id="IPR036163">
    <property type="entry name" value="HMA_dom_sf"/>
</dbReference>
<dbReference type="PANTHER" id="PTHR43520:SF8">
    <property type="entry name" value="P-TYPE CU(+) TRANSPORTER"/>
    <property type="match status" value="1"/>
</dbReference>
<name>A0AA35XG41_GEOBA</name>
<keyword evidence="7" id="KW-0472">Membrane</keyword>
<organism evidence="9 10">
    <name type="scientific">Geodia barretti</name>
    <name type="common">Barrett's horny sponge</name>
    <dbReference type="NCBI Taxonomy" id="519541"/>
    <lineage>
        <taxon>Eukaryota</taxon>
        <taxon>Metazoa</taxon>
        <taxon>Porifera</taxon>
        <taxon>Demospongiae</taxon>
        <taxon>Heteroscleromorpha</taxon>
        <taxon>Tetractinellida</taxon>
        <taxon>Astrophorina</taxon>
        <taxon>Geodiidae</taxon>
        <taxon>Geodia</taxon>
    </lineage>
</organism>
<dbReference type="PANTHER" id="PTHR43520">
    <property type="entry name" value="ATP7, ISOFORM B"/>
    <property type="match status" value="1"/>
</dbReference>
<protein>
    <submittedName>
        <fullName evidence="9">Copper-exporting P-type ATPase</fullName>
    </submittedName>
</protein>
<dbReference type="Gene3D" id="3.30.70.100">
    <property type="match status" value="2"/>
</dbReference>
<feature type="domain" description="HMA" evidence="8">
    <location>
        <begin position="7"/>
        <end position="75"/>
    </location>
</feature>
<feature type="transmembrane region" description="Helical" evidence="7">
    <location>
        <begin position="199"/>
        <end position="221"/>
    </location>
</feature>
<reference evidence="9" key="1">
    <citation type="submission" date="2023-03" db="EMBL/GenBank/DDBJ databases">
        <authorList>
            <person name="Steffen K."/>
            <person name="Cardenas P."/>
        </authorList>
    </citation>
    <scope>NUCLEOTIDE SEQUENCE</scope>
</reference>
<dbReference type="PROSITE" id="PS50846">
    <property type="entry name" value="HMA_2"/>
    <property type="match status" value="2"/>
</dbReference>
<keyword evidence="6" id="KW-0186">Copper</keyword>
<evidence type="ECO:0000256" key="1">
    <source>
        <dbReference type="ARBA" id="ARBA00004127"/>
    </source>
</evidence>
<evidence type="ECO:0000256" key="2">
    <source>
        <dbReference type="ARBA" id="ARBA00022723"/>
    </source>
</evidence>
<keyword evidence="7" id="KW-1133">Transmembrane helix</keyword>
<dbReference type="InterPro" id="IPR017969">
    <property type="entry name" value="Heavy-metal-associated_CS"/>
</dbReference>
<dbReference type="Pfam" id="PF00403">
    <property type="entry name" value="HMA"/>
    <property type="match status" value="2"/>
</dbReference>
<evidence type="ECO:0000259" key="8">
    <source>
        <dbReference type="PROSITE" id="PS50846"/>
    </source>
</evidence>
<evidence type="ECO:0000256" key="4">
    <source>
        <dbReference type="ARBA" id="ARBA00022842"/>
    </source>
</evidence>
<dbReference type="EMBL" id="CASHTH010004334">
    <property type="protein sequence ID" value="CAI8056169.1"/>
    <property type="molecule type" value="Genomic_DNA"/>
</dbReference>
<dbReference type="InterPro" id="IPR006121">
    <property type="entry name" value="HMA_dom"/>
</dbReference>
<evidence type="ECO:0000256" key="7">
    <source>
        <dbReference type="SAM" id="Phobius"/>
    </source>
</evidence>
<keyword evidence="3" id="KW-0187">Copper transport</keyword>
<evidence type="ECO:0000313" key="9">
    <source>
        <dbReference type="EMBL" id="CAI8056169.1"/>
    </source>
</evidence>
<dbReference type="FunFam" id="3.30.70.100:FF:000001">
    <property type="entry name" value="ATPase copper transporting beta"/>
    <property type="match status" value="1"/>
</dbReference>
<evidence type="ECO:0000256" key="3">
    <source>
        <dbReference type="ARBA" id="ARBA00022796"/>
    </source>
</evidence>
<comment type="subcellular location">
    <subcellularLocation>
        <location evidence="1">Endomembrane system</location>
        <topology evidence="1">Multi-pass membrane protein</topology>
    </subcellularLocation>
</comment>
<feature type="transmembrane region" description="Helical" evidence="7">
    <location>
        <begin position="269"/>
        <end position="287"/>
    </location>
</feature>
<dbReference type="GO" id="GO:0055070">
    <property type="term" value="P:copper ion homeostasis"/>
    <property type="evidence" value="ECO:0007669"/>
    <property type="project" value="TreeGrafter"/>
</dbReference>
<keyword evidence="4" id="KW-0460">Magnesium</keyword>
<feature type="transmembrane region" description="Helical" evidence="7">
    <location>
        <begin position="233"/>
        <end position="257"/>
    </location>
</feature>
<dbReference type="Proteomes" id="UP001174909">
    <property type="component" value="Unassembled WGS sequence"/>
</dbReference>
<sequence length="330" mass="35655">MTQQRSEILIISVAGMTCAACVHHVGEALRTVPGVGEVSVNLATSRATVSLDAATAAPPIELLADAVLAAGYSVPAERNVYPVAGMTCAACVHHVGEALRTVPGVSRVSVNLATATAAVEHLPTAVEPAALARAVADAGYQLDTTATGAQRGDARSEEERAMRRRLTVAALGAAALLLGSFPLLPWVDWLLAFWWYPPALWAVATPIQLWAGWPFYVAGWAGMRRLQPNMAHLTLWATVGCYGVQSAWRWLVFMLAAPSALAFIGGRQLHFDMAAIIVALILLGRWLEARACSARSDCHRRDCVFFETADSSPDRCRRRKRRRSRRAVFC</sequence>
<dbReference type="GO" id="GO:0005507">
    <property type="term" value="F:copper ion binding"/>
    <property type="evidence" value="ECO:0007669"/>
    <property type="project" value="InterPro"/>
</dbReference>
<keyword evidence="10" id="KW-1185">Reference proteome</keyword>